<dbReference type="KEGG" id="tad:TRIADDRAFT_14802"/>
<keyword evidence="8" id="KW-0472">Membrane</keyword>
<dbReference type="RefSeq" id="XP_002114133.1">
    <property type="nucleotide sequence ID" value="XM_002114097.1"/>
</dbReference>
<evidence type="ECO:0000256" key="6">
    <source>
        <dbReference type="ARBA" id="ARBA00022989"/>
    </source>
</evidence>
<dbReference type="GO" id="GO:0005778">
    <property type="term" value="C:peroxisomal membrane"/>
    <property type="evidence" value="ECO:0000318"/>
    <property type="project" value="GO_Central"/>
</dbReference>
<keyword evidence="16" id="KW-1185">Reference proteome</keyword>
<dbReference type="GO" id="GO:0016560">
    <property type="term" value="P:protein import into peroxisome matrix, docking"/>
    <property type="evidence" value="ECO:0000318"/>
    <property type="project" value="GO_Central"/>
</dbReference>
<evidence type="ECO:0000256" key="3">
    <source>
        <dbReference type="ARBA" id="ARBA00022448"/>
    </source>
</evidence>
<dbReference type="EMBL" id="DS985247">
    <property type="protein sequence ID" value="EDV23223.1"/>
    <property type="molecule type" value="Genomic_DNA"/>
</dbReference>
<dbReference type="InterPro" id="IPR035463">
    <property type="entry name" value="Pex13"/>
</dbReference>
<dbReference type="PhylomeDB" id="B3S1G7"/>
<evidence type="ECO:0000313" key="15">
    <source>
        <dbReference type="EMBL" id="EDV23223.1"/>
    </source>
</evidence>
<comment type="similarity">
    <text evidence="1">Belongs to the peroxin-13 family.</text>
</comment>
<protein>
    <recommendedName>
        <fullName evidence="11">Peroxisomal membrane protein PEX13</fullName>
    </recommendedName>
    <alternativeName>
        <fullName evidence="10">Peroxin-13</fullName>
    </alternativeName>
</protein>
<evidence type="ECO:0000256" key="13">
    <source>
        <dbReference type="PROSITE-ProRule" id="PRU00192"/>
    </source>
</evidence>
<evidence type="ECO:0000256" key="8">
    <source>
        <dbReference type="ARBA" id="ARBA00023136"/>
    </source>
</evidence>
<evidence type="ECO:0000256" key="11">
    <source>
        <dbReference type="ARBA" id="ARBA00034535"/>
    </source>
</evidence>
<dbReference type="InParanoid" id="B3S1G7"/>
<dbReference type="OMA" id="PPLDQQM"/>
<dbReference type="HOGENOM" id="CLU_045457_0_0_1"/>
<dbReference type="Pfam" id="PF14604">
    <property type="entry name" value="SH3_9"/>
    <property type="match status" value="1"/>
</dbReference>
<dbReference type="GO" id="GO:1990429">
    <property type="term" value="C:peroxisomal importomer complex"/>
    <property type="evidence" value="ECO:0000318"/>
    <property type="project" value="GO_Central"/>
</dbReference>
<dbReference type="CTD" id="6755346"/>
<evidence type="ECO:0000256" key="2">
    <source>
        <dbReference type="ARBA" id="ARBA00022443"/>
    </source>
</evidence>
<evidence type="ECO:0000256" key="10">
    <source>
        <dbReference type="ARBA" id="ARBA00029693"/>
    </source>
</evidence>
<dbReference type="InterPro" id="IPR036028">
    <property type="entry name" value="SH3-like_dom_sf"/>
</dbReference>
<reference evidence="15 16" key="1">
    <citation type="journal article" date="2008" name="Nature">
        <title>The Trichoplax genome and the nature of placozoans.</title>
        <authorList>
            <person name="Srivastava M."/>
            <person name="Begovic E."/>
            <person name="Chapman J."/>
            <person name="Putnam N.H."/>
            <person name="Hellsten U."/>
            <person name="Kawashima T."/>
            <person name="Kuo A."/>
            <person name="Mitros T."/>
            <person name="Salamov A."/>
            <person name="Carpenter M.L."/>
            <person name="Signorovitch A.Y."/>
            <person name="Moreno M.A."/>
            <person name="Kamm K."/>
            <person name="Grimwood J."/>
            <person name="Schmutz J."/>
            <person name="Shapiro H."/>
            <person name="Grigoriev I.V."/>
            <person name="Buss L.W."/>
            <person name="Schierwater B."/>
            <person name="Dellaporta S.L."/>
            <person name="Rokhsar D.S."/>
        </authorList>
    </citation>
    <scope>NUCLEOTIDE SEQUENCE [LARGE SCALE GENOMIC DNA]</scope>
    <source>
        <strain evidence="15 16">Grell-BS-1999</strain>
    </source>
</reference>
<feature type="non-terminal residue" evidence="15">
    <location>
        <position position="1"/>
    </location>
</feature>
<dbReference type="PANTHER" id="PTHR19332:SF1">
    <property type="entry name" value="PEROXISOMAL MEMBRANE PROTEIN PEX13"/>
    <property type="match status" value="1"/>
</dbReference>
<dbReference type="FunFam" id="2.30.30.40:FF:000109">
    <property type="entry name" value="Peroxisomal biogenesis factor 13"/>
    <property type="match status" value="1"/>
</dbReference>
<proteinExistence type="inferred from homology"/>
<dbReference type="Proteomes" id="UP000009022">
    <property type="component" value="Unassembled WGS sequence"/>
</dbReference>
<evidence type="ECO:0000256" key="7">
    <source>
        <dbReference type="ARBA" id="ARBA00023010"/>
    </source>
</evidence>
<keyword evidence="5" id="KW-0653">Protein transport</keyword>
<dbReference type="Pfam" id="PF04088">
    <property type="entry name" value="Peroxin-13_N"/>
    <property type="match status" value="1"/>
</dbReference>
<dbReference type="PANTHER" id="PTHR19332">
    <property type="entry name" value="PEROXISOMAL MEMBRANE PROTEIN PEX13"/>
    <property type="match status" value="1"/>
</dbReference>
<accession>B3S1G7</accession>
<organism evidence="15 16">
    <name type="scientific">Trichoplax adhaerens</name>
    <name type="common">Trichoplax reptans</name>
    <dbReference type="NCBI Taxonomy" id="10228"/>
    <lineage>
        <taxon>Eukaryota</taxon>
        <taxon>Metazoa</taxon>
        <taxon>Placozoa</taxon>
        <taxon>Uniplacotomia</taxon>
        <taxon>Trichoplacea</taxon>
        <taxon>Trichoplacidae</taxon>
        <taxon>Trichoplax</taxon>
    </lineage>
</organism>
<dbReference type="SUPFAM" id="SSF50044">
    <property type="entry name" value="SH3-domain"/>
    <property type="match status" value="1"/>
</dbReference>
<feature type="domain" description="SH3" evidence="14">
    <location>
        <begin position="195"/>
        <end position="259"/>
    </location>
</feature>
<evidence type="ECO:0000256" key="5">
    <source>
        <dbReference type="ARBA" id="ARBA00022927"/>
    </source>
</evidence>
<comment type="subcellular location">
    <subcellularLocation>
        <location evidence="12">Peroxisome membrane</location>
    </subcellularLocation>
</comment>
<keyword evidence="2 13" id="KW-0728">SH3 domain</keyword>
<keyword evidence="7" id="KW-0811">Translocation</keyword>
<evidence type="ECO:0000256" key="4">
    <source>
        <dbReference type="ARBA" id="ARBA00022692"/>
    </source>
</evidence>
<evidence type="ECO:0000256" key="1">
    <source>
        <dbReference type="ARBA" id="ARBA00006033"/>
    </source>
</evidence>
<keyword evidence="3" id="KW-0813">Transport</keyword>
<keyword evidence="4" id="KW-0812">Transmembrane</keyword>
<dbReference type="Gene3D" id="2.30.30.40">
    <property type="entry name" value="SH3 Domains"/>
    <property type="match status" value="1"/>
</dbReference>
<dbReference type="PROSITE" id="PS50002">
    <property type="entry name" value="SH3"/>
    <property type="match status" value="1"/>
</dbReference>
<gene>
    <name evidence="15" type="ORF">TRIADDRAFT_14802</name>
</gene>
<dbReference type="InterPro" id="IPR001452">
    <property type="entry name" value="SH3_domain"/>
</dbReference>
<evidence type="ECO:0000256" key="12">
    <source>
        <dbReference type="ARBA" id="ARBA00046271"/>
    </source>
</evidence>
<sequence length="262" mass="28979">SSLSSTYGYGNSLYGGYRSGYGTGYGGLGGGYGLEGDGSDFLNRAEDNSRAAFQAIESIVQAFGSVTMMLESTFHAVHSSFRAVLGVAENFNRLRDHFSAILSTFSLIRALRYIYNKLLVLLRIRRNNLDEQAWNQAENLGETLGKPSQNDGPISWPLGLFAVVAIGGPWLIWKIIKGLESSNGKSRKSWATGQTDHLIARAEHDFKSENQREISFRRGDTLRIAPKDRQPRIKGWLLATLDGENIGIVPYNYVKILGLRKG</sequence>
<dbReference type="OrthoDB" id="10037838at2759"/>
<keyword evidence="6" id="KW-1133">Transmembrane helix</keyword>
<dbReference type="CDD" id="cd11864">
    <property type="entry name" value="SH3_PEX13_eumet"/>
    <property type="match status" value="1"/>
</dbReference>
<evidence type="ECO:0000256" key="9">
    <source>
        <dbReference type="ARBA" id="ARBA00023140"/>
    </source>
</evidence>
<dbReference type="AlphaFoldDB" id="B3S1G7"/>
<dbReference type="eggNOG" id="KOG3875">
    <property type="taxonomic scope" value="Eukaryota"/>
</dbReference>
<dbReference type="InterPro" id="IPR007223">
    <property type="entry name" value="Peroxin-13_N"/>
</dbReference>
<evidence type="ECO:0000259" key="14">
    <source>
        <dbReference type="PROSITE" id="PS50002"/>
    </source>
</evidence>
<dbReference type="GeneID" id="6755346"/>
<evidence type="ECO:0000313" key="16">
    <source>
        <dbReference type="Proteomes" id="UP000009022"/>
    </source>
</evidence>
<dbReference type="STRING" id="10228.B3S1G7"/>
<feature type="non-terminal residue" evidence="15">
    <location>
        <position position="262"/>
    </location>
</feature>
<dbReference type="SMART" id="SM00326">
    <property type="entry name" value="SH3"/>
    <property type="match status" value="1"/>
</dbReference>
<name>B3S1G7_TRIAD</name>
<keyword evidence="9" id="KW-0576">Peroxisome</keyword>